<organism evidence="1 2">
    <name type="scientific">Kitasatospora purpeofusca</name>
    <dbReference type="NCBI Taxonomy" id="67352"/>
    <lineage>
        <taxon>Bacteria</taxon>
        <taxon>Bacillati</taxon>
        <taxon>Actinomycetota</taxon>
        <taxon>Actinomycetes</taxon>
        <taxon>Kitasatosporales</taxon>
        <taxon>Streptomycetaceae</taxon>
        <taxon>Kitasatospora</taxon>
    </lineage>
</organism>
<reference evidence="1" key="1">
    <citation type="submission" date="2022-10" db="EMBL/GenBank/DDBJ databases">
        <title>The complete genomes of actinobacterial strains from the NBC collection.</title>
        <authorList>
            <person name="Joergensen T.S."/>
            <person name="Alvarez Arevalo M."/>
            <person name="Sterndorff E.B."/>
            <person name="Faurdal D."/>
            <person name="Vuksanovic O."/>
            <person name="Mourched A.-S."/>
            <person name="Charusanti P."/>
            <person name="Shaw S."/>
            <person name="Blin K."/>
            <person name="Weber T."/>
        </authorList>
    </citation>
    <scope>NUCLEOTIDE SEQUENCE</scope>
    <source>
        <strain evidence="1">NBC_00222</strain>
    </source>
</reference>
<name>A0ABZ1TZ03_9ACTN</name>
<accession>A0ABZ1TZ03</accession>
<dbReference type="RefSeq" id="WP_328954808.1">
    <property type="nucleotide sequence ID" value="NZ_CP108110.1"/>
</dbReference>
<sequence>MPLPEDEIGVLLAPVPRCARCAALAADWQQGRPPALGIALLLITNL</sequence>
<keyword evidence="2" id="KW-1185">Reference proteome</keyword>
<protein>
    <submittedName>
        <fullName evidence="1">Uncharacterized protein</fullName>
    </submittedName>
</protein>
<dbReference type="Proteomes" id="UP001432222">
    <property type="component" value="Chromosome"/>
</dbReference>
<evidence type="ECO:0000313" key="1">
    <source>
        <dbReference type="EMBL" id="WUQ83871.1"/>
    </source>
</evidence>
<gene>
    <name evidence="1" type="ORF">OHA16_13370</name>
</gene>
<evidence type="ECO:0000313" key="2">
    <source>
        <dbReference type="Proteomes" id="UP001432222"/>
    </source>
</evidence>
<dbReference type="EMBL" id="CP108110">
    <property type="protein sequence ID" value="WUQ83871.1"/>
    <property type="molecule type" value="Genomic_DNA"/>
</dbReference>
<proteinExistence type="predicted"/>